<proteinExistence type="predicted"/>
<sequence length="343" mass="37216">MLIRYETPADIDAIHDLTSVAFKPMPYSDGTEAEIVSRLRASGDLAISLVAEDEGEILGHVAFSPVTINGVRGGWFGLGPISVKPERQRQGIGKALIVRGLKLLKEREGATGCVLIGNPDIYSRIGFSSDGQLMYLDLDRRLVQRIVFRGTTPSGMLQFARPLKPQTPPDRGDDMSEIGGIKIRTERLRLRTPEMDDFAAYAELMASPRSGGMGGPFDRRAAWGMFCHDVALWQLFGHGALMVDLAETGECVGQVGINHGPLFPEKELGWLVYEGHEGRGYATEAAMALRDWAFATPSLPSLVSYIAPGNAASIAVAQRLGGRLDLTAPRTDPGDLVYRHLAA</sequence>
<dbReference type="InterPro" id="IPR016181">
    <property type="entry name" value="Acyl_CoA_acyltransferase"/>
</dbReference>
<keyword evidence="2" id="KW-0808">Transferase</keyword>
<dbReference type="Gene3D" id="3.40.630.30">
    <property type="match status" value="2"/>
</dbReference>
<dbReference type="AlphaFoldDB" id="A0A7Z0DTF3"/>
<evidence type="ECO:0000313" key="2">
    <source>
        <dbReference type="EMBL" id="NYJ09060.1"/>
    </source>
</evidence>
<feature type="domain" description="N-acetyltransferase" evidence="1">
    <location>
        <begin position="1"/>
        <end position="147"/>
    </location>
</feature>
<reference evidence="2 3" key="1">
    <citation type="submission" date="2020-07" db="EMBL/GenBank/DDBJ databases">
        <title>Genomic Encyclopedia of Type Strains, Phase IV (KMG-V): Genome sequencing to study the core and pangenomes of soil and plant-associated prokaryotes.</title>
        <authorList>
            <person name="Whitman W."/>
        </authorList>
    </citation>
    <scope>NUCLEOTIDE SEQUENCE [LARGE SCALE GENOMIC DNA]</scope>
    <source>
        <strain evidence="2 3">SEMIA 4052</strain>
    </source>
</reference>
<organism evidence="2 3">
    <name type="scientific">Rhizobium leguminosarum</name>
    <dbReference type="NCBI Taxonomy" id="384"/>
    <lineage>
        <taxon>Bacteria</taxon>
        <taxon>Pseudomonadati</taxon>
        <taxon>Pseudomonadota</taxon>
        <taxon>Alphaproteobacteria</taxon>
        <taxon>Hyphomicrobiales</taxon>
        <taxon>Rhizobiaceae</taxon>
        <taxon>Rhizobium/Agrobacterium group</taxon>
        <taxon>Rhizobium</taxon>
    </lineage>
</organism>
<dbReference type="InterPro" id="IPR051531">
    <property type="entry name" value="N-acetyltransferase"/>
</dbReference>
<dbReference type="Pfam" id="PF13527">
    <property type="entry name" value="Acetyltransf_9"/>
    <property type="match status" value="1"/>
</dbReference>
<dbReference type="PROSITE" id="PS51186">
    <property type="entry name" value="GNAT"/>
    <property type="match status" value="2"/>
</dbReference>
<dbReference type="GO" id="GO:0016747">
    <property type="term" value="F:acyltransferase activity, transferring groups other than amino-acyl groups"/>
    <property type="evidence" value="ECO:0007669"/>
    <property type="project" value="InterPro"/>
</dbReference>
<dbReference type="CDD" id="cd04301">
    <property type="entry name" value="NAT_SF"/>
    <property type="match status" value="1"/>
</dbReference>
<dbReference type="PANTHER" id="PTHR43792:SF1">
    <property type="entry name" value="N-ACETYLTRANSFERASE DOMAIN-CONTAINING PROTEIN"/>
    <property type="match status" value="1"/>
</dbReference>
<dbReference type="EMBL" id="JACBZV010000001">
    <property type="protein sequence ID" value="NYJ09060.1"/>
    <property type="molecule type" value="Genomic_DNA"/>
</dbReference>
<gene>
    <name evidence="2" type="ORF">GGI64_000079</name>
</gene>
<protein>
    <submittedName>
        <fullName evidence="2">Putative N-acetyltransferase YhbS</fullName>
    </submittedName>
</protein>
<dbReference type="Proteomes" id="UP000535276">
    <property type="component" value="Unassembled WGS sequence"/>
</dbReference>
<accession>A0A7Z0DTF3</accession>
<evidence type="ECO:0000313" key="3">
    <source>
        <dbReference type="Proteomes" id="UP000535276"/>
    </source>
</evidence>
<dbReference type="PANTHER" id="PTHR43792">
    <property type="entry name" value="GNAT FAMILY, PUTATIVE (AFU_ORTHOLOGUE AFUA_3G00765)-RELATED-RELATED"/>
    <property type="match status" value="1"/>
</dbReference>
<dbReference type="InterPro" id="IPR000182">
    <property type="entry name" value="GNAT_dom"/>
</dbReference>
<feature type="domain" description="N-acetyltransferase" evidence="1">
    <location>
        <begin position="188"/>
        <end position="343"/>
    </location>
</feature>
<evidence type="ECO:0000259" key="1">
    <source>
        <dbReference type="PROSITE" id="PS51186"/>
    </source>
</evidence>
<comment type="caution">
    <text evidence="2">The sequence shown here is derived from an EMBL/GenBank/DDBJ whole genome shotgun (WGS) entry which is preliminary data.</text>
</comment>
<name>A0A7Z0DTF3_RHILE</name>
<dbReference type="SUPFAM" id="SSF55729">
    <property type="entry name" value="Acyl-CoA N-acyltransferases (Nat)"/>
    <property type="match status" value="2"/>
</dbReference>
<dbReference type="Pfam" id="PF13302">
    <property type="entry name" value="Acetyltransf_3"/>
    <property type="match status" value="1"/>
</dbReference>